<evidence type="ECO:0000313" key="2">
    <source>
        <dbReference type="Proteomes" id="UP001150924"/>
    </source>
</evidence>
<dbReference type="EMBL" id="JAPNKE010000002">
    <property type="protein sequence ID" value="MCY1007731.1"/>
    <property type="molecule type" value="Genomic_DNA"/>
</dbReference>
<name>A0A9X3EX97_9BACT</name>
<gene>
    <name evidence="1" type="ORF">OV079_19675</name>
</gene>
<dbReference type="PROSITE" id="PS51257">
    <property type="entry name" value="PROKAR_LIPOPROTEIN"/>
    <property type="match status" value="1"/>
</dbReference>
<dbReference type="AlphaFoldDB" id="A0A9X3EX97"/>
<accession>A0A9X3EX97</accession>
<organism evidence="1 2">
    <name type="scientific">Nannocystis pusilla</name>
    <dbReference type="NCBI Taxonomy" id="889268"/>
    <lineage>
        <taxon>Bacteria</taxon>
        <taxon>Pseudomonadati</taxon>
        <taxon>Myxococcota</taxon>
        <taxon>Polyangia</taxon>
        <taxon>Nannocystales</taxon>
        <taxon>Nannocystaceae</taxon>
        <taxon>Nannocystis</taxon>
    </lineage>
</organism>
<dbReference type="RefSeq" id="WP_267770371.1">
    <property type="nucleotide sequence ID" value="NZ_JAPNKE010000002.1"/>
</dbReference>
<comment type="caution">
    <text evidence="1">The sequence shown here is derived from an EMBL/GenBank/DDBJ whole genome shotgun (WGS) entry which is preliminary data.</text>
</comment>
<evidence type="ECO:0000313" key="1">
    <source>
        <dbReference type="EMBL" id="MCY1007731.1"/>
    </source>
</evidence>
<reference evidence="1" key="1">
    <citation type="submission" date="2022-11" db="EMBL/GenBank/DDBJ databases">
        <title>Minimal conservation of predation-associated metabolite biosynthetic gene clusters underscores biosynthetic potential of Myxococcota including descriptions for ten novel species: Archangium lansinium sp. nov., Myxococcus landrumus sp. nov., Nannocystis bai.</title>
        <authorList>
            <person name="Ahearne A."/>
            <person name="Stevens C."/>
            <person name="Phillips K."/>
        </authorList>
    </citation>
    <scope>NUCLEOTIDE SEQUENCE</scope>
    <source>
        <strain evidence="1">Na p29</strain>
    </source>
</reference>
<dbReference type="Proteomes" id="UP001150924">
    <property type="component" value="Unassembled WGS sequence"/>
</dbReference>
<protein>
    <submittedName>
        <fullName evidence="1">Uncharacterized protein</fullName>
    </submittedName>
</protein>
<proteinExistence type="predicted"/>
<sequence>MTRMRTTKTLDLPLLAMLLAIGCVEEGEAVPDDDDAPNSDVGVDVAAEHEEWRTSSKGW</sequence>
<keyword evidence="2" id="KW-1185">Reference proteome</keyword>